<organism evidence="2 3">
    <name type="scientific">Portunus trituberculatus</name>
    <name type="common">Swimming crab</name>
    <name type="synonym">Neptunus trituberculatus</name>
    <dbReference type="NCBI Taxonomy" id="210409"/>
    <lineage>
        <taxon>Eukaryota</taxon>
        <taxon>Metazoa</taxon>
        <taxon>Ecdysozoa</taxon>
        <taxon>Arthropoda</taxon>
        <taxon>Crustacea</taxon>
        <taxon>Multicrustacea</taxon>
        <taxon>Malacostraca</taxon>
        <taxon>Eumalacostraca</taxon>
        <taxon>Eucarida</taxon>
        <taxon>Decapoda</taxon>
        <taxon>Pleocyemata</taxon>
        <taxon>Brachyura</taxon>
        <taxon>Eubrachyura</taxon>
        <taxon>Portunoidea</taxon>
        <taxon>Portunidae</taxon>
        <taxon>Portuninae</taxon>
        <taxon>Portunus</taxon>
    </lineage>
</organism>
<dbReference type="PANTHER" id="PTHR10380">
    <property type="entry name" value="CUTICLE PROTEIN"/>
    <property type="match status" value="1"/>
</dbReference>
<dbReference type="Pfam" id="PF00379">
    <property type="entry name" value="Chitin_bind_4"/>
    <property type="match status" value="1"/>
</dbReference>
<name>A0A5B7ERS6_PORTR</name>
<dbReference type="Proteomes" id="UP000324222">
    <property type="component" value="Unassembled WGS sequence"/>
</dbReference>
<accession>A0A5B7ERS6</accession>
<dbReference type="InterPro" id="IPR000618">
    <property type="entry name" value="Insect_cuticle"/>
</dbReference>
<protein>
    <submittedName>
        <fullName evidence="2">Cuticle protein 6</fullName>
    </submittedName>
</protein>
<reference evidence="2 3" key="1">
    <citation type="submission" date="2019-05" db="EMBL/GenBank/DDBJ databases">
        <title>Another draft genome of Portunus trituberculatus and its Hox gene families provides insights of decapod evolution.</title>
        <authorList>
            <person name="Jeong J.-H."/>
            <person name="Song I."/>
            <person name="Kim S."/>
            <person name="Choi T."/>
            <person name="Kim D."/>
            <person name="Ryu S."/>
            <person name="Kim W."/>
        </authorList>
    </citation>
    <scope>NUCLEOTIDE SEQUENCE [LARGE SCALE GENOMIC DNA]</scope>
    <source>
        <tissue evidence="2">Muscle</tissue>
    </source>
</reference>
<keyword evidence="3" id="KW-1185">Reference proteome</keyword>
<gene>
    <name evidence="2" type="primary">CUO6_5</name>
    <name evidence="2" type="ORF">E2C01_029564</name>
</gene>
<dbReference type="OrthoDB" id="6371055at2759"/>
<dbReference type="GO" id="GO:0008010">
    <property type="term" value="F:structural constituent of chitin-based larval cuticle"/>
    <property type="evidence" value="ECO:0007669"/>
    <property type="project" value="TreeGrafter"/>
</dbReference>
<sequence length="254" mass="27615">MSKADERDSPQPHARCIIVQRPTGRLMALAVWAVVGVAWASPVSELRAEHRELPQDILSGLPVASPDTFSWSKPDGSYRFGMQGDDQWRVESRDPDGTVRGRYVYKTPEGRLVDVSYDSGSQGYRARGEAIPGGAAPLDQAPLEDLPVTQNLAFQSQDQDQDQPQQAHDTRDELLVPYGALLLTEVEKTQPTGDGVITFSDDSNLAIITDIQDSDAPLRPSAVFPLVFLSDSSDQIVGPPLVDDEPVLPGAILV</sequence>
<dbReference type="AlphaFoldDB" id="A0A5B7ERS6"/>
<keyword evidence="1" id="KW-0193">Cuticle</keyword>
<evidence type="ECO:0000313" key="2">
    <source>
        <dbReference type="EMBL" id="MPC36115.1"/>
    </source>
</evidence>
<proteinExistence type="predicted"/>
<evidence type="ECO:0000313" key="3">
    <source>
        <dbReference type="Proteomes" id="UP000324222"/>
    </source>
</evidence>
<evidence type="ECO:0000256" key="1">
    <source>
        <dbReference type="PROSITE-ProRule" id="PRU00497"/>
    </source>
</evidence>
<dbReference type="GO" id="GO:0062129">
    <property type="term" value="C:chitin-based extracellular matrix"/>
    <property type="evidence" value="ECO:0007669"/>
    <property type="project" value="TreeGrafter"/>
</dbReference>
<comment type="caution">
    <text evidence="2">The sequence shown here is derived from an EMBL/GenBank/DDBJ whole genome shotgun (WGS) entry which is preliminary data.</text>
</comment>
<dbReference type="PROSITE" id="PS51155">
    <property type="entry name" value="CHIT_BIND_RR_2"/>
    <property type="match status" value="1"/>
</dbReference>
<dbReference type="EMBL" id="VSRR010003428">
    <property type="protein sequence ID" value="MPC36115.1"/>
    <property type="molecule type" value="Genomic_DNA"/>
</dbReference>
<dbReference type="InterPro" id="IPR050468">
    <property type="entry name" value="Cuticle_Struct_Prot"/>
</dbReference>